<evidence type="ECO:0000313" key="3">
    <source>
        <dbReference type="Proteomes" id="UP001303473"/>
    </source>
</evidence>
<sequence length="101" mass="11317">KNSERETADRYHEGKANSHIGTDSKDQRSIASRLAAEERDAWNRQDPPEDKETAMAKKDPTLPAKTHSNEPSRGAKTYAEIQAEEEEMLKKKGANLPGKKN</sequence>
<reference evidence="3" key="1">
    <citation type="journal article" date="2023" name="Mol. Phylogenet. Evol.">
        <title>Genome-scale phylogeny and comparative genomics of the fungal order Sordariales.</title>
        <authorList>
            <person name="Hensen N."/>
            <person name="Bonometti L."/>
            <person name="Westerberg I."/>
            <person name="Brannstrom I.O."/>
            <person name="Guillou S."/>
            <person name="Cros-Aarteil S."/>
            <person name="Calhoun S."/>
            <person name="Haridas S."/>
            <person name="Kuo A."/>
            <person name="Mondo S."/>
            <person name="Pangilinan J."/>
            <person name="Riley R."/>
            <person name="LaButti K."/>
            <person name="Andreopoulos B."/>
            <person name="Lipzen A."/>
            <person name="Chen C."/>
            <person name="Yan M."/>
            <person name="Daum C."/>
            <person name="Ng V."/>
            <person name="Clum A."/>
            <person name="Steindorff A."/>
            <person name="Ohm R.A."/>
            <person name="Martin F."/>
            <person name="Silar P."/>
            <person name="Natvig D.O."/>
            <person name="Lalanne C."/>
            <person name="Gautier V."/>
            <person name="Ament-Velasquez S.L."/>
            <person name="Kruys A."/>
            <person name="Hutchinson M.I."/>
            <person name="Powell A.J."/>
            <person name="Barry K."/>
            <person name="Miller A.N."/>
            <person name="Grigoriev I.V."/>
            <person name="Debuchy R."/>
            <person name="Gladieux P."/>
            <person name="Hiltunen Thoren M."/>
            <person name="Johannesson H."/>
        </authorList>
    </citation>
    <scope>NUCLEOTIDE SEQUENCE [LARGE SCALE GENOMIC DNA]</scope>
    <source>
        <strain evidence="3">CBS 340.73</strain>
    </source>
</reference>
<proteinExistence type="predicted"/>
<accession>A0AAN6MZ90</accession>
<gene>
    <name evidence="2" type="ORF">QBC46DRAFT_271213</name>
</gene>
<name>A0AAN6MZ90_9PEZI</name>
<dbReference type="PANTHER" id="PTHR39475">
    <property type="entry name" value="CONIDIATION-SPECIFIC PROTEIN 6"/>
    <property type="match status" value="1"/>
</dbReference>
<dbReference type="AlphaFoldDB" id="A0AAN6MZ90"/>
<feature type="compositionally biased region" description="Basic and acidic residues" evidence="1">
    <location>
        <begin position="35"/>
        <end position="60"/>
    </location>
</feature>
<evidence type="ECO:0000256" key="1">
    <source>
        <dbReference type="SAM" id="MobiDB-lite"/>
    </source>
</evidence>
<organism evidence="2 3">
    <name type="scientific">Diplogelasinospora grovesii</name>
    <dbReference type="NCBI Taxonomy" id="303347"/>
    <lineage>
        <taxon>Eukaryota</taxon>
        <taxon>Fungi</taxon>
        <taxon>Dikarya</taxon>
        <taxon>Ascomycota</taxon>
        <taxon>Pezizomycotina</taxon>
        <taxon>Sordariomycetes</taxon>
        <taxon>Sordariomycetidae</taxon>
        <taxon>Sordariales</taxon>
        <taxon>Diplogelasinosporaceae</taxon>
        <taxon>Diplogelasinospora</taxon>
    </lineage>
</organism>
<protein>
    <submittedName>
        <fullName evidence="2">Uncharacterized protein</fullName>
    </submittedName>
</protein>
<feature type="region of interest" description="Disordered" evidence="1">
    <location>
        <begin position="1"/>
        <end position="101"/>
    </location>
</feature>
<evidence type="ECO:0000313" key="2">
    <source>
        <dbReference type="EMBL" id="KAK3935696.1"/>
    </source>
</evidence>
<feature type="non-terminal residue" evidence="2">
    <location>
        <position position="1"/>
    </location>
</feature>
<comment type="caution">
    <text evidence="2">The sequence shown here is derived from an EMBL/GenBank/DDBJ whole genome shotgun (WGS) entry which is preliminary data.</text>
</comment>
<dbReference type="PANTHER" id="PTHR39475:SF1">
    <property type="entry name" value="CONIDIATION-SPECIFIC PROTEIN 6"/>
    <property type="match status" value="1"/>
</dbReference>
<dbReference type="EMBL" id="MU853912">
    <property type="protein sequence ID" value="KAK3935696.1"/>
    <property type="molecule type" value="Genomic_DNA"/>
</dbReference>
<dbReference type="Proteomes" id="UP001303473">
    <property type="component" value="Unassembled WGS sequence"/>
</dbReference>
<keyword evidence="3" id="KW-1185">Reference proteome</keyword>
<feature type="compositionally biased region" description="Basic and acidic residues" evidence="1">
    <location>
        <begin position="1"/>
        <end position="28"/>
    </location>
</feature>